<dbReference type="EMBL" id="KQ086646">
    <property type="protein sequence ID" value="KLO04209.1"/>
    <property type="molecule type" value="Genomic_DNA"/>
</dbReference>
<dbReference type="GO" id="GO:0008270">
    <property type="term" value="F:zinc ion binding"/>
    <property type="evidence" value="ECO:0007669"/>
    <property type="project" value="UniProtKB-KW"/>
</dbReference>
<evidence type="ECO:0000313" key="6">
    <source>
        <dbReference type="EMBL" id="KLO04209.1"/>
    </source>
</evidence>
<name>A0A0H2QXV8_9AGAM</name>
<dbReference type="Gene3D" id="6.10.140.2220">
    <property type="match status" value="1"/>
</dbReference>
<sequence>MHPSRFVIEGHGLEGRVKDCSCAAKEAVSRESLKILQMAKRGSTYYRNRLIEGIEGLPHEYKADATLFILKALKREGGNLPAHSVSSLVENVRPLFAALHKMKSLGRDMPPLNERQLFDIWPTCFKWCQQIAGAILDNRSDCPPTKSMLYFILLVIHMFAAWKGLTENPTNSKEFRRLAISLWLHSYDSTEAQHDATELMVYNFQSHSTGIHTTNSGIAIDDYRRSLVEVTKKMHLSEETVMNMALKRLVRASAAQSAMRFHSETFHSDYHLTALSMLINGSGSTVAIASRFSTAFEKAHGPLIVTNALGSAVKAKHDGIYRDHFLVSGLTTLACAFRSSTSMAMMREILRPELFDTIIKASLRLSANSPPSDPLDSERWRLRRSLIKDILYHRIAPLLLFRSTMNAMKDYLLQIFKSSSLESLLEAGVGWDRLLRVYNLDIKPHEYLEGQRSPDVHRCANVHCDVVATTPGTETAKNRVFSCGGCQFTTYCSKECQLVGWNSLGHRQDCPKTKKLLEKTGLSASDAKALSLKAYHHVTGQMVLLNPHESLGILVDFTSEMEEGILKMESFFKNPPDEEFLPIFPAVCSRGTISKKVLTLTIQVKYILFEKETTFAFTAPFDEGVIDGTKCSCAPYREKFPSICMKHAIHPKVFTVRREAQA</sequence>
<dbReference type="Proteomes" id="UP000053477">
    <property type="component" value="Unassembled WGS sequence"/>
</dbReference>
<keyword evidence="3" id="KW-0862">Zinc</keyword>
<evidence type="ECO:0000256" key="1">
    <source>
        <dbReference type="ARBA" id="ARBA00022723"/>
    </source>
</evidence>
<gene>
    <name evidence="6" type="ORF">SCHPADRAFT_947881</name>
</gene>
<keyword evidence="7" id="KW-1185">Reference proteome</keyword>
<protein>
    <recommendedName>
        <fullName evidence="5">MYND-type domain-containing protein</fullName>
    </recommendedName>
</protein>
<evidence type="ECO:0000256" key="4">
    <source>
        <dbReference type="PROSITE-ProRule" id="PRU00134"/>
    </source>
</evidence>
<dbReference type="OrthoDB" id="2824457at2759"/>
<dbReference type="Pfam" id="PF01753">
    <property type="entry name" value="zf-MYND"/>
    <property type="match status" value="1"/>
</dbReference>
<dbReference type="InterPro" id="IPR002893">
    <property type="entry name" value="Znf_MYND"/>
</dbReference>
<dbReference type="PROSITE" id="PS50865">
    <property type="entry name" value="ZF_MYND_2"/>
    <property type="match status" value="1"/>
</dbReference>
<evidence type="ECO:0000313" key="7">
    <source>
        <dbReference type="Proteomes" id="UP000053477"/>
    </source>
</evidence>
<proteinExistence type="predicted"/>
<dbReference type="SUPFAM" id="SSF144232">
    <property type="entry name" value="HIT/MYND zinc finger-like"/>
    <property type="match status" value="1"/>
</dbReference>
<dbReference type="AlphaFoldDB" id="A0A0H2QXV8"/>
<keyword evidence="2 4" id="KW-0863">Zinc-finger</keyword>
<feature type="domain" description="MYND-type" evidence="5">
    <location>
        <begin position="461"/>
        <end position="510"/>
    </location>
</feature>
<organism evidence="6 7">
    <name type="scientific">Schizopora paradoxa</name>
    <dbReference type="NCBI Taxonomy" id="27342"/>
    <lineage>
        <taxon>Eukaryota</taxon>
        <taxon>Fungi</taxon>
        <taxon>Dikarya</taxon>
        <taxon>Basidiomycota</taxon>
        <taxon>Agaricomycotina</taxon>
        <taxon>Agaricomycetes</taxon>
        <taxon>Hymenochaetales</taxon>
        <taxon>Schizoporaceae</taxon>
        <taxon>Schizopora</taxon>
    </lineage>
</organism>
<evidence type="ECO:0000259" key="5">
    <source>
        <dbReference type="PROSITE" id="PS50865"/>
    </source>
</evidence>
<keyword evidence="1" id="KW-0479">Metal-binding</keyword>
<evidence type="ECO:0000256" key="3">
    <source>
        <dbReference type="ARBA" id="ARBA00022833"/>
    </source>
</evidence>
<evidence type="ECO:0000256" key="2">
    <source>
        <dbReference type="ARBA" id="ARBA00022771"/>
    </source>
</evidence>
<dbReference type="InParanoid" id="A0A0H2QXV8"/>
<reference evidence="6 7" key="1">
    <citation type="submission" date="2015-04" db="EMBL/GenBank/DDBJ databases">
        <title>Complete genome sequence of Schizopora paradoxa KUC8140, a cosmopolitan wood degrader in East Asia.</title>
        <authorList>
            <consortium name="DOE Joint Genome Institute"/>
            <person name="Min B."/>
            <person name="Park H."/>
            <person name="Jang Y."/>
            <person name="Kim J.-J."/>
            <person name="Kim K.H."/>
            <person name="Pangilinan J."/>
            <person name="Lipzen A."/>
            <person name="Riley R."/>
            <person name="Grigoriev I.V."/>
            <person name="Spatafora J.W."/>
            <person name="Choi I.-G."/>
        </authorList>
    </citation>
    <scope>NUCLEOTIDE SEQUENCE [LARGE SCALE GENOMIC DNA]</scope>
    <source>
        <strain evidence="6 7">KUC8140</strain>
    </source>
</reference>
<accession>A0A0H2QXV8</accession>